<keyword evidence="5" id="KW-0408">Iron</keyword>
<dbReference type="SUPFAM" id="SSF56014">
    <property type="entry name" value="Nitrite and sulphite reductase 4Fe-4S domain-like"/>
    <property type="match status" value="1"/>
</dbReference>
<feature type="compositionally biased region" description="Polar residues" evidence="7">
    <location>
        <begin position="371"/>
        <end position="380"/>
    </location>
</feature>
<evidence type="ECO:0000256" key="4">
    <source>
        <dbReference type="ARBA" id="ARBA00023002"/>
    </source>
</evidence>
<dbReference type="EMBL" id="JAOWKZ010000002">
    <property type="protein sequence ID" value="MCV2872753.1"/>
    <property type="molecule type" value="Genomic_DNA"/>
</dbReference>
<organism evidence="9 10">
    <name type="scientific">Albidovulum litorale</name>
    <dbReference type="NCBI Taxonomy" id="2984134"/>
    <lineage>
        <taxon>Bacteria</taxon>
        <taxon>Pseudomonadati</taxon>
        <taxon>Pseudomonadota</taxon>
        <taxon>Alphaproteobacteria</taxon>
        <taxon>Rhodobacterales</taxon>
        <taxon>Paracoccaceae</taxon>
        <taxon>Albidovulum</taxon>
    </lineage>
</organism>
<keyword evidence="6" id="KW-0411">Iron-sulfur</keyword>
<keyword evidence="4 9" id="KW-0560">Oxidoreductase</keyword>
<keyword evidence="3" id="KW-0479">Metal-binding</keyword>
<dbReference type="Gene3D" id="3.30.413.10">
    <property type="entry name" value="Sulfite Reductase Hemoprotein, domain 1"/>
    <property type="match status" value="2"/>
</dbReference>
<evidence type="ECO:0000313" key="10">
    <source>
        <dbReference type="Proteomes" id="UP001652564"/>
    </source>
</evidence>
<proteinExistence type="predicted"/>
<evidence type="ECO:0000313" key="9">
    <source>
        <dbReference type="EMBL" id="MCV2872753.1"/>
    </source>
</evidence>
<evidence type="ECO:0000259" key="8">
    <source>
        <dbReference type="Pfam" id="PF03460"/>
    </source>
</evidence>
<comment type="caution">
    <text evidence="9">The sequence shown here is derived from an EMBL/GenBank/DDBJ whole genome shotgun (WGS) entry which is preliminary data.</text>
</comment>
<evidence type="ECO:0000256" key="7">
    <source>
        <dbReference type="SAM" id="MobiDB-lite"/>
    </source>
</evidence>
<feature type="domain" description="Nitrite/Sulfite reductase ferredoxin-like" evidence="8">
    <location>
        <begin position="16"/>
        <end position="79"/>
    </location>
</feature>
<dbReference type="Gene3D" id="3.90.480.10">
    <property type="entry name" value="Sulfite Reductase Hemoprotein,Domain 2"/>
    <property type="match status" value="1"/>
</dbReference>
<keyword evidence="1" id="KW-0004">4Fe-4S</keyword>
<dbReference type="GO" id="GO:0043818">
    <property type="term" value="F:precorrin-3B synthase activity"/>
    <property type="evidence" value="ECO:0007669"/>
    <property type="project" value="UniProtKB-EC"/>
</dbReference>
<evidence type="ECO:0000256" key="2">
    <source>
        <dbReference type="ARBA" id="ARBA00022617"/>
    </source>
</evidence>
<dbReference type="InterPro" id="IPR045854">
    <property type="entry name" value="NO2/SO3_Rdtase_4Fe4S_sf"/>
</dbReference>
<dbReference type="Proteomes" id="UP001652564">
    <property type="component" value="Unassembled WGS sequence"/>
</dbReference>
<dbReference type="PANTHER" id="PTHR32439">
    <property type="entry name" value="FERREDOXIN--NITRITE REDUCTASE, CHLOROPLASTIC"/>
    <property type="match status" value="1"/>
</dbReference>
<dbReference type="SUPFAM" id="SSF55124">
    <property type="entry name" value="Nitrite/Sulfite reductase N-terminal domain-like"/>
    <property type="match status" value="1"/>
</dbReference>
<dbReference type="InterPro" id="IPR036136">
    <property type="entry name" value="Nit/Sulf_reduc_fer-like_dom_sf"/>
</dbReference>
<accession>A0ABT2ZNT4</accession>
<evidence type="ECO:0000256" key="5">
    <source>
        <dbReference type="ARBA" id="ARBA00023004"/>
    </source>
</evidence>
<protein>
    <submittedName>
        <fullName evidence="9">Precorrin-3B synthase</fullName>
        <ecNumber evidence="9">1.14.13.83</ecNumber>
    </submittedName>
</protein>
<gene>
    <name evidence="9" type="primary">cobG</name>
    <name evidence="9" type="ORF">OEZ71_10655</name>
</gene>
<reference evidence="9 10" key="1">
    <citation type="submission" date="2022-10" db="EMBL/GenBank/DDBJ databases">
        <title>Defluviimonas sp. nov., isolated from ocean surface sediments.</title>
        <authorList>
            <person name="He W."/>
            <person name="Wang L."/>
            <person name="Zhang D.-F."/>
        </authorList>
    </citation>
    <scope>NUCLEOTIDE SEQUENCE [LARGE SCALE GENOMIC DNA]</scope>
    <source>
        <strain evidence="9 10">WL0050</strain>
    </source>
</reference>
<keyword evidence="10" id="KW-1185">Reference proteome</keyword>
<feature type="region of interest" description="Disordered" evidence="7">
    <location>
        <begin position="366"/>
        <end position="392"/>
    </location>
</feature>
<dbReference type="EC" id="1.14.13.83" evidence="9"/>
<keyword evidence="2" id="KW-0349">Heme</keyword>
<name>A0ABT2ZNT4_9RHOB</name>
<dbReference type="Pfam" id="PF03460">
    <property type="entry name" value="NIR_SIR_ferr"/>
    <property type="match status" value="1"/>
</dbReference>
<dbReference type="NCBIfam" id="TIGR02435">
    <property type="entry name" value="CobG"/>
    <property type="match status" value="1"/>
</dbReference>
<evidence type="ECO:0000256" key="6">
    <source>
        <dbReference type="ARBA" id="ARBA00023014"/>
    </source>
</evidence>
<dbReference type="InterPro" id="IPR005117">
    <property type="entry name" value="NiRdtase/SiRdtase_haem-b_fer"/>
</dbReference>
<dbReference type="InterPro" id="IPR012798">
    <property type="entry name" value="Cbl_synth_CobG-like"/>
</dbReference>
<dbReference type="PANTHER" id="PTHR32439:SF9">
    <property type="entry name" value="BLR3264 PROTEIN"/>
    <property type="match status" value="1"/>
</dbReference>
<sequence length="392" mass="40112">MSDPVIKGWCPGALRPMMSGDGLVVRVRPRGGRLTPTQAKGIADLSAQHGNGLIDLSARANVQLRGVTETDHGPLIDGLSVLGLIDASTEAESRRNVVVTPFWRDGDGVQDVVRSLTGALSHPDAPATPGKFGYAVDCGAEPVLSETSADIRIERGPGDALLIRADGAATGATATPSTAAGLAIDLARWFLKTGGAPEGRGRMAAHLARGARLPDVFTEIPALPRSSAPASAPGPLPLGFLVGFEFGQITAETMSILAENGPLRITPWRMILIEGATTLPAIPGLITDPVDPMLRVTACTGAPGCPQALIATRPLARALCASLAPGARLHVSGCAKGCAHPGPAPLTLTGRSDGTVDLIRNGTAADLPSRTGLSPVTLSANPALLTETEDAP</sequence>
<dbReference type="RefSeq" id="WP_263739929.1">
    <property type="nucleotide sequence ID" value="NZ_JAOWKZ010000002.1"/>
</dbReference>
<evidence type="ECO:0000256" key="1">
    <source>
        <dbReference type="ARBA" id="ARBA00022485"/>
    </source>
</evidence>
<dbReference type="InterPro" id="IPR051329">
    <property type="entry name" value="NIR_SIR_4Fe-4S"/>
</dbReference>
<evidence type="ECO:0000256" key="3">
    <source>
        <dbReference type="ARBA" id="ARBA00022723"/>
    </source>
</evidence>